<comment type="caution">
    <text evidence="1">The sequence shown here is derived from an EMBL/GenBank/DDBJ whole genome shotgun (WGS) entry which is preliminary data.</text>
</comment>
<evidence type="ECO:0000313" key="1">
    <source>
        <dbReference type="EMBL" id="MBW0478868.1"/>
    </source>
</evidence>
<proteinExistence type="predicted"/>
<protein>
    <submittedName>
        <fullName evidence="1">Uncharacterized protein</fullName>
    </submittedName>
</protein>
<dbReference type="EMBL" id="AVOT02005361">
    <property type="protein sequence ID" value="MBW0478868.1"/>
    <property type="molecule type" value="Genomic_DNA"/>
</dbReference>
<dbReference type="Proteomes" id="UP000765509">
    <property type="component" value="Unassembled WGS sequence"/>
</dbReference>
<accession>A0A9Q3GSU2</accession>
<evidence type="ECO:0000313" key="2">
    <source>
        <dbReference type="Proteomes" id="UP000765509"/>
    </source>
</evidence>
<sequence length="180" mass="20034">MDPLLCDATTFFNAVQQHFSPSNRFQKLTVVREFANTLTGFIIDSPKLNSVVVDFFFRYFARISHLKVDNDKLEGLFVQSIAMAPSGLSQPAFDQLLTAQIIGAGGNTVRKASPFINRFSEFGSQVTRESLPFLPKLSFPRPQSPVKHHQPHQTSATLVACYGSVCNNFEKEGKLHVAID</sequence>
<dbReference type="AlphaFoldDB" id="A0A9Q3GSU2"/>
<keyword evidence="2" id="KW-1185">Reference proteome</keyword>
<organism evidence="1 2">
    <name type="scientific">Austropuccinia psidii MF-1</name>
    <dbReference type="NCBI Taxonomy" id="1389203"/>
    <lineage>
        <taxon>Eukaryota</taxon>
        <taxon>Fungi</taxon>
        <taxon>Dikarya</taxon>
        <taxon>Basidiomycota</taxon>
        <taxon>Pucciniomycotina</taxon>
        <taxon>Pucciniomycetes</taxon>
        <taxon>Pucciniales</taxon>
        <taxon>Sphaerophragmiaceae</taxon>
        <taxon>Austropuccinia</taxon>
    </lineage>
</organism>
<gene>
    <name evidence="1" type="ORF">O181_018583</name>
</gene>
<reference evidence="1" key="1">
    <citation type="submission" date="2021-03" db="EMBL/GenBank/DDBJ databases">
        <title>Draft genome sequence of rust myrtle Austropuccinia psidii MF-1, a brazilian biotype.</title>
        <authorList>
            <person name="Quecine M.C."/>
            <person name="Pachon D.M.R."/>
            <person name="Bonatelli M.L."/>
            <person name="Correr F.H."/>
            <person name="Franceschini L.M."/>
            <person name="Leite T.F."/>
            <person name="Margarido G.R.A."/>
            <person name="Almeida C.A."/>
            <person name="Ferrarezi J.A."/>
            <person name="Labate C.A."/>
        </authorList>
    </citation>
    <scope>NUCLEOTIDE SEQUENCE</scope>
    <source>
        <strain evidence="1">MF-1</strain>
    </source>
</reference>
<name>A0A9Q3GSU2_9BASI</name>